<dbReference type="GO" id="GO:0005634">
    <property type="term" value="C:nucleus"/>
    <property type="evidence" value="ECO:0007669"/>
    <property type="project" value="InterPro"/>
</dbReference>
<feature type="region of interest" description="Disordered" evidence="1">
    <location>
        <begin position="162"/>
        <end position="188"/>
    </location>
</feature>
<organism evidence="2 3">
    <name type="scientific">Salix brachista</name>
    <dbReference type="NCBI Taxonomy" id="2182728"/>
    <lineage>
        <taxon>Eukaryota</taxon>
        <taxon>Viridiplantae</taxon>
        <taxon>Streptophyta</taxon>
        <taxon>Embryophyta</taxon>
        <taxon>Tracheophyta</taxon>
        <taxon>Spermatophyta</taxon>
        <taxon>Magnoliopsida</taxon>
        <taxon>eudicotyledons</taxon>
        <taxon>Gunneridae</taxon>
        <taxon>Pentapetalae</taxon>
        <taxon>rosids</taxon>
        <taxon>fabids</taxon>
        <taxon>Malpighiales</taxon>
        <taxon>Salicaceae</taxon>
        <taxon>Saliceae</taxon>
        <taxon>Salix</taxon>
    </lineage>
</organism>
<protein>
    <submittedName>
        <fullName evidence="2">Uncharacterized protein</fullName>
    </submittedName>
</protein>
<feature type="compositionally biased region" description="Basic residues" evidence="1">
    <location>
        <begin position="170"/>
        <end position="180"/>
    </location>
</feature>
<feature type="region of interest" description="Disordered" evidence="1">
    <location>
        <begin position="49"/>
        <end position="91"/>
    </location>
</feature>
<sequence>MANPLNAQEALEDIREDDDITQVEFRTFQRETQQALQAIQATLARLTIGNNQQREDERRREDYRGRDNFTHGHQPIPHGQPDYEDELKALPPPSSAIEKRQYHHSSSLQNSSPQEFLSSATKLDLKAKSSKCTLKSLIHSIPSSSPLSSSLHTFISDSILSFRNPTHSPPSKKPRRSGRKSNKDGEDDFDLHKQQISAEKLHLLAHVAFLCVSHPKKVFSPLDLLPSVQLLHDNLVFFESDSSLLLEISNLCELYWKENLQGREMLISQSLPFLVSRSLTLKKKVDVHRVYALREAFTLFDFEDESIEDLKMLLIRTVIAPIYLKTEDGRKFLGFIFGLSMQLMKEALAMIKSQIAFGRKSVLEAYGVILFRAWKGIDGVLKEEFEDGFLQSLIEGSIYANSRVLAASVRRVLGGFVSQRITDGVENLLFRLAEPSWNQLHF</sequence>
<dbReference type="AlphaFoldDB" id="A0A5N5KU05"/>
<comment type="caution">
    <text evidence="2">The sequence shown here is derived from an EMBL/GenBank/DDBJ whole genome shotgun (WGS) entry which is preliminary data.</text>
</comment>
<accession>A0A5N5KU05</accession>
<dbReference type="PANTHER" id="PTHR16199:SF4">
    <property type="entry name" value="CONDENSIN-2 COMPLEX SUBUNIT G2"/>
    <property type="match status" value="1"/>
</dbReference>
<dbReference type="InterPro" id="IPR024741">
    <property type="entry name" value="Condensin2_G2"/>
</dbReference>
<feature type="compositionally biased region" description="Basic and acidic residues" evidence="1">
    <location>
        <begin position="53"/>
        <end position="70"/>
    </location>
</feature>
<proteinExistence type="predicted"/>
<dbReference type="GO" id="GO:0000796">
    <property type="term" value="C:condensin complex"/>
    <property type="evidence" value="ECO:0007669"/>
    <property type="project" value="TreeGrafter"/>
</dbReference>
<dbReference type="Pfam" id="PF12422">
    <property type="entry name" value="Condensin2nSMC"/>
    <property type="match status" value="1"/>
</dbReference>
<evidence type="ECO:0000313" key="2">
    <source>
        <dbReference type="EMBL" id="KAB5533913.1"/>
    </source>
</evidence>
<gene>
    <name evidence="2" type="ORF">DKX38_016999</name>
</gene>
<evidence type="ECO:0000313" key="3">
    <source>
        <dbReference type="Proteomes" id="UP000326939"/>
    </source>
</evidence>
<reference evidence="3" key="1">
    <citation type="journal article" date="2019" name="Gigascience">
        <title>De novo genome assembly of the endangered Acer yangbiense, a plant species with extremely small populations endemic to Yunnan Province, China.</title>
        <authorList>
            <person name="Yang J."/>
            <person name="Wariss H.M."/>
            <person name="Tao L."/>
            <person name="Zhang R."/>
            <person name="Yun Q."/>
            <person name="Hollingsworth P."/>
            <person name="Dao Z."/>
            <person name="Luo G."/>
            <person name="Guo H."/>
            <person name="Ma Y."/>
            <person name="Sun W."/>
        </authorList>
    </citation>
    <scope>NUCLEOTIDE SEQUENCE [LARGE SCALE GENOMIC DNA]</scope>
    <source>
        <strain evidence="3">cv. br00</strain>
    </source>
</reference>
<keyword evidence="3" id="KW-1185">Reference proteome</keyword>
<dbReference type="Proteomes" id="UP000326939">
    <property type="component" value="Chromosome 11"/>
</dbReference>
<dbReference type="EMBL" id="VDCV01000011">
    <property type="protein sequence ID" value="KAB5533913.1"/>
    <property type="molecule type" value="Genomic_DNA"/>
</dbReference>
<name>A0A5N5KU05_9ROSI</name>
<dbReference type="GO" id="GO:0000070">
    <property type="term" value="P:mitotic sister chromatid segregation"/>
    <property type="evidence" value="ECO:0007669"/>
    <property type="project" value="TreeGrafter"/>
</dbReference>
<dbReference type="PANTHER" id="PTHR16199">
    <property type="entry name" value="CONDENSIN-2 COMPLEX SUBUNIT G2"/>
    <property type="match status" value="1"/>
</dbReference>
<evidence type="ECO:0000256" key="1">
    <source>
        <dbReference type="SAM" id="MobiDB-lite"/>
    </source>
</evidence>